<dbReference type="GO" id="GO:0003920">
    <property type="term" value="F:GMP reductase activity"/>
    <property type="evidence" value="ECO:0007669"/>
    <property type="project" value="UniProtKB-UniRule"/>
</dbReference>
<dbReference type="GO" id="GO:0016616">
    <property type="term" value="F:oxidoreductase activity, acting on the CH-OH group of donors, NAD or NADP as acceptor"/>
    <property type="evidence" value="ECO:0007669"/>
    <property type="project" value="UniProtKB-ARBA"/>
</dbReference>
<sequence length="319" mass="34683">MKTFDYDAIRLLPKKSVLKSRREADTSVTLGNHTFKIPVMPANMATVIDENLAEWLSSRGYFYVMHRFQPETRFDFVKQIQAKGLIASISLGITDDEYQLIDQFKANDVSPEYITIDVAHGHSDYVIKMIKYIKANLPETFLIVGNLGTPEAVVDIEAAGADATKVGIGPGKACITKDKTGFGTNGWQLAAIAQCAQVATKPIIADGGIRHNGDIAKSIRFGATMVMIGSMFAGHDETPGDIIEENGQTYKAYYGSASASAAQKGHDHNVEGRSLMVEYKGSIQGTLTAMQEDIQSAISYAGGRDLNSLKTVDYVILTE</sequence>
<keyword evidence="8" id="KW-1185">Reference proteome</keyword>
<dbReference type="Pfam" id="PF00478">
    <property type="entry name" value="IMPDH"/>
    <property type="match status" value="1"/>
</dbReference>
<dbReference type="EC" id="1.7.1.7" evidence="5"/>
<comment type="catalytic activity">
    <reaction evidence="4 5">
        <text>IMP + NH4(+) + NADP(+) = GMP + NADPH + 2 H(+)</text>
        <dbReference type="Rhea" id="RHEA:17185"/>
        <dbReference type="ChEBI" id="CHEBI:15378"/>
        <dbReference type="ChEBI" id="CHEBI:28938"/>
        <dbReference type="ChEBI" id="CHEBI:57783"/>
        <dbReference type="ChEBI" id="CHEBI:58053"/>
        <dbReference type="ChEBI" id="CHEBI:58115"/>
        <dbReference type="ChEBI" id="CHEBI:58349"/>
        <dbReference type="EC" id="1.7.1.7"/>
    </reaction>
</comment>
<feature type="active site" description="Thioimidate intermediate" evidence="5">
    <location>
        <position position="174"/>
    </location>
</feature>
<evidence type="ECO:0000313" key="8">
    <source>
        <dbReference type="Proteomes" id="UP000061227"/>
    </source>
</evidence>
<keyword evidence="1 5" id="KW-0521">NADP</keyword>
<evidence type="ECO:0000256" key="5">
    <source>
        <dbReference type="HAMAP-Rule" id="MF_01511"/>
    </source>
</evidence>
<evidence type="ECO:0000256" key="3">
    <source>
        <dbReference type="ARBA" id="ARBA00037691"/>
    </source>
</evidence>
<evidence type="ECO:0000313" key="7">
    <source>
        <dbReference type="EMBL" id="GAP03387.1"/>
    </source>
</evidence>
<evidence type="ECO:0000256" key="2">
    <source>
        <dbReference type="ARBA" id="ARBA00023002"/>
    </source>
</evidence>
<evidence type="ECO:0000256" key="1">
    <source>
        <dbReference type="ARBA" id="ARBA00022857"/>
    </source>
</evidence>
<dbReference type="InterPro" id="IPR005994">
    <property type="entry name" value="GuaC_type_2"/>
</dbReference>
<feature type="binding site" evidence="5">
    <location>
        <begin position="203"/>
        <end position="226"/>
    </location>
    <ligand>
        <name>NADP(+)</name>
        <dbReference type="ChEBI" id="CHEBI:58349"/>
    </ligand>
</feature>
<reference evidence="7 8" key="1">
    <citation type="journal article" date="2015" name="BMC Genomics">
        <title>Comparative genomics of Fructobacillus spp. and Leuconostoc spp. reveals niche-specific evolution of Fructobacillus spp.</title>
        <authorList>
            <person name="Endo A."/>
            <person name="Tanizawa Y."/>
            <person name="Tanaka N."/>
            <person name="Maeno S."/>
            <person name="Kumar H."/>
            <person name="Shiwa Y."/>
            <person name="Okada S."/>
            <person name="Yoshikawa H."/>
            <person name="Dicks L."/>
            <person name="Nakagawa J."/>
            <person name="Arita M."/>
        </authorList>
    </citation>
    <scope>NUCLEOTIDE SEQUENCE [LARGE SCALE GENOMIC DNA]</scope>
    <source>
        <strain evidence="7 8">DSM 15468</strain>
    </source>
</reference>
<dbReference type="InterPro" id="IPR050139">
    <property type="entry name" value="GMP_reductase"/>
</dbReference>
<dbReference type="GO" id="GO:0006163">
    <property type="term" value="P:purine nucleotide metabolic process"/>
    <property type="evidence" value="ECO:0007669"/>
    <property type="project" value="UniProtKB-UniRule"/>
</dbReference>
<protein>
    <recommendedName>
        <fullName evidence="5">GMP reductase</fullName>
        <ecNumber evidence="5">1.7.1.7</ecNumber>
    </recommendedName>
    <alternativeName>
        <fullName evidence="5">Guanosine 5'-monophosphate oxidoreductase</fullName>
        <shortName evidence="5">Guanosine monophosphate reductase</shortName>
    </alternativeName>
</protein>
<dbReference type="CDD" id="cd00381">
    <property type="entry name" value="IMPDH"/>
    <property type="match status" value="1"/>
</dbReference>
<comment type="function">
    <text evidence="3 5">Catalyzes the irreversible NADPH-dependent deamination of GMP to IMP. It functions in the conversion of nucleobase, nucleoside and nucleotide derivatives of G to A nucleotides, and in maintaining the intracellular balance of A and G nucleotides.</text>
</comment>
<dbReference type="NCBIfam" id="NF003966">
    <property type="entry name" value="PRK05458.1"/>
    <property type="match status" value="1"/>
</dbReference>
<dbReference type="STRING" id="220714.SAMN05660469_1348"/>
<dbReference type="InterPro" id="IPR015875">
    <property type="entry name" value="IMP_DH/GMP_Rdtase_CS"/>
</dbReference>
<dbReference type="PANTHER" id="PTHR43170">
    <property type="entry name" value="GMP REDUCTASE"/>
    <property type="match status" value="1"/>
</dbReference>
<dbReference type="Gene3D" id="3.20.20.70">
    <property type="entry name" value="Aldolase class I"/>
    <property type="match status" value="1"/>
</dbReference>
<feature type="domain" description="IMP dehydrogenase/GMP reductase" evidence="6">
    <location>
        <begin position="5"/>
        <end position="311"/>
    </location>
</feature>
<dbReference type="SMART" id="SM01240">
    <property type="entry name" value="IMPDH"/>
    <property type="match status" value="1"/>
</dbReference>
<dbReference type="EMBL" id="DF968069">
    <property type="protein sequence ID" value="GAP03387.1"/>
    <property type="molecule type" value="Genomic_DNA"/>
</dbReference>
<gene>
    <name evidence="5" type="primary">guaC</name>
    <name evidence="7" type="ORF">FPFC_070020</name>
</gene>
<proteinExistence type="inferred from homology"/>
<dbReference type="PANTHER" id="PTHR43170:SF5">
    <property type="entry name" value="GMP REDUCTASE"/>
    <property type="match status" value="1"/>
</dbReference>
<dbReference type="GO" id="GO:1902560">
    <property type="term" value="C:GMP reductase complex"/>
    <property type="evidence" value="ECO:0007669"/>
    <property type="project" value="InterPro"/>
</dbReference>
<dbReference type="SUPFAM" id="SSF51412">
    <property type="entry name" value="Inosine monophosphate dehydrogenase (IMPDH)"/>
    <property type="match status" value="1"/>
</dbReference>
<dbReference type="Proteomes" id="UP000061227">
    <property type="component" value="Unassembled WGS sequence"/>
</dbReference>
<dbReference type="FunFam" id="3.20.20.70:FF:000424">
    <property type="entry name" value="Inosine-5'-monophosphate dehydrogenase 2"/>
    <property type="match status" value="1"/>
</dbReference>
<dbReference type="RefSeq" id="WP_114666326.1">
    <property type="nucleotide sequence ID" value="NZ_DF968069.1"/>
</dbReference>
<dbReference type="AlphaFoldDB" id="A0A3F3GZJ6"/>
<dbReference type="GO" id="GO:0005829">
    <property type="term" value="C:cytosol"/>
    <property type="evidence" value="ECO:0007669"/>
    <property type="project" value="TreeGrafter"/>
</dbReference>
<dbReference type="OrthoDB" id="9805398at2"/>
<evidence type="ECO:0000259" key="6">
    <source>
        <dbReference type="Pfam" id="PF00478"/>
    </source>
</evidence>
<dbReference type="NCBIfam" id="TIGR01306">
    <property type="entry name" value="GMP_reduct_2"/>
    <property type="match status" value="1"/>
</dbReference>
<comment type="similarity">
    <text evidence="5">Belongs to the IMPDH/GMPR family. GuaC type 2 subfamily.</text>
</comment>
<dbReference type="PIRSF" id="PIRSF036500">
    <property type="entry name" value="GMP_red_Firmic"/>
    <property type="match status" value="1"/>
</dbReference>
<dbReference type="InterPro" id="IPR001093">
    <property type="entry name" value="IMP_DH_GMPRt"/>
</dbReference>
<keyword evidence="2 5" id="KW-0560">Oxidoreductase</keyword>
<dbReference type="InterPro" id="IPR013785">
    <property type="entry name" value="Aldolase_TIM"/>
</dbReference>
<accession>A0A3F3GZJ6</accession>
<name>A0A3F3GZJ6_9LACO</name>
<dbReference type="PROSITE" id="PS00487">
    <property type="entry name" value="IMP_DH_GMP_RED"/>
    <property type="match status" value="1"/>
</dbReference>
<dbReference type="HAMAP" id="MF_01511">
    <property type="entry name" value="GMP_reduct_type2"/>
    <property type="match status" value="1"/>
</dbReference>
<evidence type="ECO:0000256" key="4">
    <source>
        <dbReference type="ARBA" id="ARBA00048616"/>
    </source>
</evidence>
<organism evidence="7 8">
    <name type="scientific">Fructobacillus pseudoficulneus</name>
    <dbReference type="NCBI Taxonomy" id="220714"/>
    <lineage>
        <taxon>Bacteria</taxon>
        <taxon>Bacillati</taxon>
        <taxon>Bacillota</taxon>
        <taxon>Bacilli</taxon>
        <taxon>Lactobacillales</taxon>
        <taxon>Lactobacillaceae</taxon>
        <taxon>Fructobacillus</taxon>
    </lineage>
</organism>